<sequence>MGADLYVDKVFKQDPRIDVVGKKLDQVRENMRNLPDDTPDDVTKRYERREKALLDAYMRIYDNMFCVENGYFRDSYNSSNLLWVLNLSYWDWLGGFLDGKGLLHPQHARIILDKIESIPVTAARVKRHLEARKIKLGDNGKSPDEEFKDWLDYFVEKRKRFIRFLRMAIEADSPILCSI</sequence>
<evidence type="ECO:0000313" key="1">
    <source>
        <dbReference type="EMBL" id="TKJ40961.1"/>
    </source>
</evidence>
<dbReference type="EMBL" id="NJBO01000015">
    <property type="protein sequence ID" value="TKJ40961.1"/>
    <property type="molecule type" value="Genomic_DNA"/>
</dbReference>
<accession>A0A532V187</accession>
<organism evidence="1 2">
    <name type="scientific">candidate division TA06 bacterium B3_TA06</name>
    <dbReference type="NCBI Taxonomy" id="2012487"/>
    <lineage>
        <taxon>Bacteria</taxon>
        <taxon>Bacteria division TA06</taxon>
    </lineage>
</organism>
<name>A0A532V187_UNCT6</name>
<evidence type="ECO:0000313" key="2">
    <source>
        <dbReference type="Proteomes" id="UP000317778"/>
    </source>
</evidence>
<reference evidence="1 2" key="1">
    <citation type="submission" date="2017-06" db="EMBL/GenBank/DDBJ databases">
        <title>Novel microbial phyla capable of carbon fixation and sulfur reduction in deep-sea sediments.</title>
        <authorList>
            <person name="Huang J."/>
            <person name="Baker B."/>
            <person name="Wang Y."/>
        </authorList>
    </citation>
    <scope>NUCLEOTIDE SEQUENCE [LARGE SCALE GENOMIC DNA]</scope>
    <source>
        <strain evidence="1">B3_TA06</strain>
    </source>
</reference>
<dbReference type="Proteomes" id="UP000317778">
    <property type="component" value="Unassembled WGS sequence"/>
</dbReference>
<dbReference type="AlphaFoldDB" id="A0A532V187"/>
<comment type="caution">
    <text evidence="1">The sequence shown here is derived from an EMBL/GenBank/DDBJ whole genome shotgun (WGS) entry which is preliminary data.</text>
</comment>
<gene>
    <name evidence="1" type="ORF">CEE36_08830</name>
</gene>
<proteinExistence type="predicted"/>
<protein>
    <submittedName>
        <fullName evidence="1">Uncharacterized protein</fullName>
    </submittedName>
</protein>